<gene>
    <name evidence="2" type="ORF">BJX68DRAFT_278354</name>
</gene>
<evidence type="ECO:0000256" key="1">
    <source>
        <dbReference type="SAM" id="Phobius"/>
    </source>
</evidence>
<proteinExistence type="predicted"/>
<dbReference type="EMBL" id="JBFXLR010000050">
    <property type="protein sequence ID" value="KAL2842674.1"/>
    <property type="molecule type" value="Genomic_DNA"/>
</dbReference>
<keyword evidence="3" id="KW-1185">Reference proteome</keyword>
<evidence type="ECO:0000313" key="3">
    <source>
        <dbReference type="Proteomes" id="UP001610444"/>
    </source>
</evidence>
<name>A0ABR4JRL2_9EURO</name>
<keyword evidence="1" id="KW-0472">Membrane</keyword>
<keyword evidence="1" id="KW-1133">Transmembrane helix</keyword>
<keyword evidence="1" id="KW-0812">Transmembrane</keyword>
<feature type="transmembrane region" description="Helical" evidence="1">
    <location>
        <begin position="7"/>
        <end position="26"/>
    </location>
</feature>
<evidence type="ECO:0000313" key="2">
    <source>
        <dbReference type="EMBL" id="KAL2842674.1"/>
    </source>
</evidence>
<accession>A0ABR4JRL2</accession>
<protein>
    <submittedName>
        <fullName evidence="2">Uncharacterized protein</fullName>
    </submittedName>
</protein>
<dbReference type="GeneID" id="98163676"/>
<dbReference type="RefSeq" id="XP_070895240.1">
    <property type="nucleotide sequence ID" value="XM_071048512.1"/>
</dbReference>
<reference evidence="2 3" key="1">
    <citation type="submission" date="2024-07" db="EMBL/GenBank/DDBJ databases">
        <title>Section-level genome sequencing and comparative genomics of Aspergillus sections Usti and Cavernicolus.</title>
        <authorList>
            <consortium name="Lawrence Berkeley National Laboratory"/>
            <person name="Nybo J.L."/>
            <person name="Vesth T.C."/>
            <person name="Theobald S."/>
            <person name="Frisvad J.C."/>
            <person name="Larsen T.O."/>
            <person name="Kjaerboelling I."/>
            <person name="Rothschild-Mancinelli K."/>
            <person name="Lyhne E.K."/>
            <person name="Kogle M.E."/>
            <person name="Barry K."/>
            <person name="Clum A."/>
            <person name="Na H."/>
            <person name="Ledsgaard L."/>
            <person name="Lin J."/>
            <person name="Lipzen A."/>
            <person name="Kuo A."/>
            <person name="Riley R."/>
            <person name="Mondo S."/>
            <person name="LaButti K."/>
            <person name="Haridas S."/>
            <person name="Pangalinan J."/>
            <person name="Salamov A.A."/>
            <person name="Simmons B.A."/>
            <person name="Magnuson J.K."/>
            <person name="Chen J."/>
            <person name="Drula E."/>
            <person name="Henrissat B."/>
            <person name="Wiebenga A."/>
            <person name="Lubbers R.J."/>
            <person name="Gomes A.C."/>
            <person name="Macurrencykelacurrency M.R."/>
            <person name="Stajich J."/>
            <person name="Grigoriev I.V."/>
            <person name="Mortensen U.H."/>
            <person name="De vries R.P."/>
            <person name="Baker S.E."/>
            <person name="Andersen M.R."/>
        </authorList>
    </citation>
    <scope>NUCLEOTIDE SEQUENCE [LARGE SCALE GENOMIC DNA]</scope>
    <source>
        <strain evidence="2 3">CBS 756.74</strain>
    </source>
</reference>
<comment type="caution">
    <text evidence="2">The sequence shown here is derived from an EMBL/GenBank/DDBJ whole genome shotgun (WGS) entry which is preliminary data.</text>
</comment>
<feature type="transmembrane region" description="Helical" evidence="1">
    <location>
        <begin position="46"/>
        <end position="68"/>
    </location>
</feature>
<organism evidence="2 3">
    <name type="scientific">Aspergillus pseudodeflectus</name>
    <dbReference type="NCBI Taxonomy" id="176178"/>
    <lineage>
        <taxon>Eukaryota</taxon>
        <taxon>Fungi</taxon>
        <taxon>Dikarya</taxon>
        <taxon>Ascomycota</taxon>
        <taxon>Pezizomycotina</taxon>
        <taxon>Eurotiomycetes</taxon>
        <taxon>Eurotiomycetidae</taxon>
        <taxon>Eurotiales</taxon>
        <taxon>Aspergillaceae</taxon>
        <taxon>Aspergillus</taxon>
        <taxon>Aspergillus subgen. Nidulantes</taxon>
    </lineage>
</organism>
<dbReference type="Proteomes" id="UP001610444">
    <property type="component" value="Unassembled WGS sequence"/>
</dbReference>
<sequence>MSCKTYFSIYVNISLSLTLAAVKALLFSVNGYEGVSKRTTSAQVVIQAAALGARGVGNAITLLTVFLIRVMSSIIGCRLFSFPKISCPDGCSRVFLAKVITLLRKVSKD</sequence>